<dbReference type="SUPFAM" id="SSF55594">
    <property type="entry name" value="HPr-like"/>
    <property type="match status" value="1"/>
</dbReference>
<dbReference type="PANTHER" id="PTHR33705">
    <property type="entry name" value="PHOSPHOCARRIER PROTEIN HPR"/>
    <property type="match status" value="1"/>
</dbReference>
<sequence length="91" mass="9838">MSQTEKRIVTIVNQRGLHARAAAKFVKLAGEFESRVMVRNRGTEVSGVSIMGLMMLAASTGTEIEIEATGSDCQQAIAALSELVEAKFHEE</sequence>
<dbReference type="PROSITE" id="PS51350">
    <property type="entry name" value="PTS_HPR_DOM"/>
    <property type="match status" value="1"/>
</dbReference>
<keyword evidence="4" id="KW-0598">Phosphotransferase system</keyword>
<dbReference type="InterPro" id="IPR035895">
    <property type="entry name" value="HPr-like_sf"/>
</dbReference>
<dbReference type="KEGG" id="thac:CSC3H3_00335"/>
<protein>
    <submittedName>
        <fullName evidence="7">HPr family phosphocarrier protein</fullName>
    </submittedName>
</protein>
<dbReference type="EMBL" id="NWTK01000008">
    <property type="protein sequence ID" value="PKR53606.1"/>
    <property type="molecule type" value="Genomic_DNA"/>
</dbReference>
<keyword evidence="8" id="KW-1185">Reference proteome</keyword>
<dbReference type="GO" id="GO:0005737">
    <property type="term" value="C:cytoplasm"/>
    <property type="evidence" value="ECO:0007669"/>
    <property type="project" value="UniProtKB-SubCell"/>
</dbReference>
<evidence type="ECO:0000256" key="2">
    <source>
        <dbReference type="ARBA" id="ARBA00010736"/>
    </source>
</evidence>
<dbReference type="Gene3D" id="3.30.1340.10">
    <property type="entry name" value="HPr-like"/>
    <property type="match status" value="1"/>
</dbReference>
<evidence type="ECO:0000313" key="7">
    <source>
        <dbReference type="EMBL" id="PKR53606.1"/>
    </source>
</evidence>
<evidence type="ECO:0000313" key="8">
    <source>
        <dbReference type="Proteomes" id="UP000233458"/>
    </source>
</evidence>
<dbReference type="OrthoDB" id="9798965at2"/>
<evidence type="ECO:0000259" key="5">
    <source>
        <dbReference type="PROSITE" id="PS51350"/>
    </source>
</evidence>
<dbReference type="NCBIfam" id="TIGR01003">
    <property type="entry name" value="PTS_HPr_family"/>
    <property type="match status" value="1"/>
</dbReference>
<dbReference type="EMBL" id="CP024199">
    <property type="protein sequence ID" value="AUG51337.1"/>
    <property type="molecule type" value="Genomic_DNA"/>
</dbReference>
<evidence type="ECO:0000256" key="3">
    <source>
        <dbReference type="ARBA" id="ARBA00022490"/>
    </source>
</evidence>
<dbReference type="InterPro" id="IPR001020">
    <property type="entry name" value="PTS_HPr_His_P_site"/>
</dbReference>
<dbReference type="RefSeq" id="WP_101267480.1">
    <property type="nucleotide sequence ID" value="NZ_CP024199.1"/>
</dbReference>
<dbReference type="CDD" id="cd00367">
    <property type="entry name" value="PTS-HPr_like"/>
    <property type="match status" value="1"/>
</dbReference>
<dbReference type="PRINTS" id="PR00107">
    <property type="entry name" value="PHOSPHOCPHPR"/>
</dbReference>
<dbReference type="PANTHER" id="PTHR33705:SF2">
    <property type="entry name" value="PHOSPHOCARRIER PROTEIN NPR"/>
    <property type="match status" value="1"/>
</dbReference>
<evidence type="ECO:0000313" key="6">
    <source>
        <dbReference type="EMBL" id="AUG51337.1"/>
    </source>
</evidence>
<evidence type="ECO:0000256" key="1">
    <source>
        <dbReference type="ARBA" id="ARBA00004496"/>
    </source>
</evidence>
<dbReference type="Proteomes" id="UP000233458">
    <property type="component" value="Chromosome"/>
</dbReference>
<evidence type="ECO:0000313" key="9">
    <source>
        <dbReference type="Proteomes" id="UP000233597"/>
    </source>
</evidence>
<dbReference type="PROSITE" id="PS00369">
    <property type="entry name" value="PTS_HPR_HIS"/>
    <property type="match status" value="1"/>
</dbReference>
<dbReference type="AlphaFoldDB" id="A0A2N3KSY3"/>
<name>A0A2N3KSY3_9PROT</name>
<comment type="similarity">
    <text evidence="2">Belongs to the HPr family.</text>
</comment>
<proteinExistence type="inferred from homology"/>
<organism evidence="7 9">
    <name type="scientific">Thalassospira marina</name>
    <dbReference type="NCBI Taxonomy" id="2048283"/>
    <lineage>
        <taxon>Bacteria</taxon>
        <taxon>Pseudomonadati</taxon>
        <taxon>Pseudomonadota</taxon>
        <taxon>Alphaproteobacteria</taxon>
        <taxon>Rhodospirillales</taxon>
        <taxon>Thalassospiraceae</taxon>
        <taxon>Thalassospira</taxon>
    </lineage>
</organism>
<dbReference type="GO" id="GO:0009401">
    <property type="term" value="P:phosphoenolpyruvate-dependent sugar phosphotransferase system"/>
    <property type="evidence" value="ECO:0007669"/>
    <property type="project" value="UniProtKB-KW"/>
</dbReference>
<feature type="domain" description="HPr" evidence="5">
    <location>
        <begin position="4"/>
        <end position="91"/>
    </location>
</feature>
<reference evidence="6 8" key="2">
    <citation type="submission" date="2017-10" db="EMBL/GenBank/DDBJ databases">
        <title>Biodiversity and function of Thalassospira species in the particle-attached aromatic-hydrocarbon-degrading consortia from the surface seawater of the China South Sea.</title>
        <authorList>
            <person name="Dong C."/>
            <person name="Liu R."/>
            <person name="Shao Z."/>
        </authorList>
    </citation>
    <scope>NUCLEOTIDE SEQUENCE [LARGE SCALE GENOMIC DNA]</scope>
    <source>
        <strain evidence="6 8">CSC3H3</strain>
    </source>
</reference>
<evidence type="ECO:0000256" key="4">
    <source>
        <dbReference type="ARBA" id="ARBA00022683"/>
    </source>
</evidence>
<comment type="subcellular location">
    <subcellularLocation>
        <location evidence="1">Cytoplasm</location>
    </subcellularLocation>
</comment>
<reference evidence="7 9" key="1">
    <citation type="submission" date="2017-09" db="EMBL/GenBank/DDBJ databases">
        <title>Biodiversity and function of Thalassospira species in the particle-attached aromatic-hydrocarbon-degrading consortia from the surface seawater of the South China Sea.</title>
        <authorList>
            <person name="Dong C."/>
            <person name="Liu R."/>
            <person name="Shao Z."/>
        </authorList>
    </citation>
    <scope>NUCLEOTIDE SEQUENCE [LARGE SCALE GENOMIC DNA]</scope>
    <source>
        <strain evidence="7 9">CSC1P2</strain>
    </source>
</reference>
<keyword evidence="3" id="KW-0963">Cytoplasm</keyword>
<dbReference type="InterPro" id="IPR000032">
    <property type="entry name" value="HPr-like"/>
</dbReference>
<dbReference type="Pfam" id="PF00381">
    <property type="entry name" value="PTS-HPr"/>
    <property type="match status" value="1"/>
</dbReference>
<dbReference type="Proteomes" id="UP000233597">
    <property type="component" value="Unassembled WGS sequence"/>
</dbReference>
<gene>
    <name evidence="7" type="ORF">COO20_13820</name>
    <name evidence="6" type="ORF">CSC3H3_00335</name>
</gene>
<accession>A0A2N3KSY3</accession>
<dbReference type="InterPro" id="IPR050399">
    <property type="entry name" value="HPr"/>
</dbReference>